<gene>
    <name evidence="1" type="ORF">V1477_020257</name>
</gene>
<comment type="caution">
    <text evidence="1">The sequence shown here is derived from an EMBL/GenBank/DDBJ whole genome shotgun (WGS) entry which is preliminary data.</text>
</comment>
<evidence type="ECO:0000313" key="2">
    <source>
        <dbReference type="Proteomes" id="UP001607303"/>
    </source>
</evidence>
<name>A0ABD2ALF0_VESMC</name>
<evidence type="ECO:0000313" key="1">
    <source>
        <dbReference type="EMBL" id="KAL2721437.1"/>
    </source>
</evidence>
<protein>
    <submittedName>
        <fullName evidence="1">Uncharacterized protein</fullName>
    </submittedName>
</protein>
<dbReference type="AlphaFoldDB" id="A0ABD2ALF0"/>
<accession>A0ABD2ALF0</accession>
<reference evidence="1 2" key="1">
    <citation type="journal article" date="2024" name="Ann. Entomol. Soc. Am.">
        <title>Genomic analyses of the southern and eastern yellowjacket wasps (Hymenoptera: Vespidae) reveal evolutionary signatures of social life.</title>
        <authorList>
            <person name="Catto M.A."/>
            <person name="Caine P.B."/>
            <person name="Orr S.E."/>
            <person name="Hunt B.G."/>
            <person name="Goodisman M.A.D."/>
        </authorList>
    </citation>
    <scope>NUCLEOTIDE SEQUENCE [LARGE SCALE GENOMIC DNA]</scope>
    <source>
        <strain evidence="1">232</strain>
        <tissue evidence="1">Head and thorax</tissue>
    </source>
</reference>
<sequence>MKRSVGRQDWIYGGMMFDGAIAWWYPGRRVRIVAETEGDEEVGVGRGKEEWVVPQEDSSKCPRREDSSHSPFYFASGAEINGYHGLLRMLTGHNGRFVLT</sequence>
<dbReference type="EMBL" id="JAYRBN010000116">
    <property type="protein sequence ID" value="KAL2721437.1"/>
    <property type="molecule type" value="Genomic_DNA"/>
</dbReference>
<organism evidence="1 2">
    <name type="scientific">Vespula maculifrons</name>
    <name type="common">Eastern yellow jacket</name>
    <name type="synonym">Wasp</name>
    <dbReference type="NCBI Taxonomy" id="7453"/>
    <lineage>
        <taxon>Eukaryota</taxon>
        <taxon>Metazoa</taxon>
        <taxon>Ecdysozoa</taxon>
        <taxon>Arthropoda</taxon>
        <taxon>Hexapoda</taxon>
        <taxon>Insecta</taxon>
        <taxon>Pterygota</taxon>
        <taxon>Neoptera</taxon>
        <taxon>Endopterygota</taxon>
        <taxon>Hymenoptera</taxon>
        <taxon>Apocrita</taxon>
        <taxon>Aculeata</taxon>
        <taxon>Vespoidea</taxon>
        <taxon>Vespidae</taxon>
        <taxon>Vespinae</taxon>
        <taxon>Vespula</taxon>
    </lineage>
</organism>
<dbReference type="Proteomes" id="UP001607303">
    <property type="component" value="Unassembled WGS sequence"/>
</dbReference>
<keyword evidence="2" id="KW-1185">Reference proteome</keyword>
<proteinExistence type="predicted"/>